<accession>A0A0B2BXT2</accession>
<evidence type="ECO:0008006" key="4">
    <source>
        <dbReference type="Google" id="ProtNLM"/>
    </source>
</evidence>
<gene>
    <name evidence="2" type="ORF">PK98_10835</name>
</gene>
<dbReference type="Pfam" id="PF02325">
    <property type="entry name" value="CCB3_YggT"/>
    <property type="match status" value="1"/>
</dbReference>
<evidence type="ECO:0000313" key="3">
    <source>
        <dbReference type="Proteomes" id="UP000030988"/>
    </source>
</evidence>
<dbReference type="InterPro" id="IPR003425">
    <property type="entry name" value="CCB3/YggT"/>
</dbReference>
<dbReference type="AlphaFoldDB" id="A0A0B2BXT2"/>
<dbReference type="RefSeq" id="WP_039096944.1">
    <property type="nucleotide sequence ID" value="NZ_JTDN01000002.1"/>
</dbReference>
<evidence type="ECO:0000313" key="2">
    <source>
        <dbReference type="EMBL" id="KHL24496.1"/>
    </source>
</evidence>
<dbReference type="EMBL" id="JTDN01000002">
    <property type="protein sequence ID" value="KHL24496.1"/>
    <property type="molecule type" value="Genomic_DNA"/>
</dbReference>
<keyword evidence="1" id="KW-0812">Transmembrane</keyword>
<dbReference type="Proteomes" id="UP000030988">
    <property type="component" value="Unassembled WGS sequence"/>
</dbReference>
<sequence>MLLLTLSQIVGYLINIIIILVIVQFVLSLLVSFNVVSMRTSWVAAIWTSVSALLDPILSPIRRILPNTGAIDFSPLVLIVVLNIINIVLQNLAYSQMAAA</sequence>
<name>A0A0B2BXT2_9SPHN</name>
<keyword evidence="3" id="KW-1185">Reference proteome</keyword>
<organism evidence="2 3">
    <name type="scientific">Croceibacterium mercuriale</name>
    <dbReference type="NCBI Taxonomy" id="1572751"/>
    <lineage>
        <taxon>Bacteria</taxon>
        <taxon>Pseudomonadati</taxon>
        <taxon>Pseudomonadota</taxon>
        <taxon>Alphaproteobacteria</taxon>
        <taxon>Sphingomonadales</taxon>
        <taxon>Erythrobacteraceae</taxon>
        <taxon>Croceibacterium</taxon>
    </lineage>
</organism>
<dbReference type="STRING" id="1572751.PK98_10835"/>
<protein>
    <recommendedName>
        <fullName evidence="4">YggT family protein</fullName>
    </recommendedName>
</protein>
<keyword evidence="1" id="KW-1133">Transmembrane helix</keyword>
<dbReference type="OrthoDB" id="9814445at2"/>
<feature type="transmembrane region" description="Helical" evidence="1">
    <location>
        <begin position="12"/>
        <end position="36"/>
    </location>
</feature>
<feature type="transmembrane region" description="Helical" evidence="1">
    <location>
        <begin position="42"/>
        <end position="61"/>
    </location>
</feature>
<comment type="caution">
    <text evidence="2">The sequence shown here is derived from an EMBL/GenBank/DDBJ whole genome shotgun (WGS) entry which is preliminary data.</text>
</comment>
<dbReference type="GO" id="GO:0016020">
    <property type="term" value="C:membrane"/>
    <property type="evidence" value="ECO:0007669"/>
    <property type="project" value="InterPro"/>
</dbReference>
<feature type="transmembrane region" description="Helical" evidence="1">
    <location>
        <begin position="73"/>
        <end position="94"/>
    </location>
</feature>
<evidence type="ECO:0000256" key="1">
    <source>
        <dbReference type="SAM" id="Phobius"/>
    </source>
</evidence>
<reference evidence="2 3" key="1">
    <citation type="submission" date="2014-11" db="EMBL/GenBank/DDBJ databases">
        <title>Draft genome sequence of Kirrobacter mercurialis.</title>
        <authorList>
            <person name="Coil D.A."/>
            <person name="Eisen J.A."/>
        </authorList>
    </citation>
    <scope>NUCLEOTIDE SEQUENCE [LARGE SCALE GENOMIC DNA]</scope>
    <source>
        <strain evidence="2 3">Coronado</strain>
    </source>
</reference>
<proteinExistence type="predicted"/>
<keyword evidence="1" id="KW-0472">Membrane</keyword>